<evidence type="ECO:0000259" key="3">
    <source>
        <dbReference type="Pfam" id="PF18705"/>
    </source>
</evidence>
<sequence length="364" mass="41424">MIDKYKVLNNEKIQFDKYSEVETDNEKMKNLMKSKIKSRKKAHKKLLIASITAALVLGSATLTTQTTWAYINRLVTHIESFLGKEYSEFDKYKFEGNQSIENDGLVLNLGDVMLDDKQLIISLGIDYSNFDLEKHGFNKKDFKPDLPLITIGDISFPGQGGIIHQRDVRGEDKKELLYIVSLTNIDTDGDGVVDSDFDILNALEKDKDYNIKIQFKDFDIGESKTEKGRWLSKSLGNWDFNTTINTSNISNDVKIIKINKVIDINEEGIKHKLKIDDIRISPVSAKIKMNVEENNSDSTYFLSAKDENGNTLSSDNNAMSDDENTVYSNFELNGTEEKIIITPIIYSNNKEKIFESEKIEIDLP</sequence>
<dbReference type="Pfam" id="PF18705">
    <property type="entry name" value="DUF5643"/>
    <property type="match status" value="1"/>
</dbReference>
<evidence type="ECO:0000313" key="5">
    <source>
        <dbReference type="Proteomes" id="UP000611796"/>
    </source>
</evidence>
<evidence type="ECO:0000256" key="1">
    <source>
        <dbReference type="SAM" id="Phobius"/>
    </source>
</evidence>
<keyword evidence="1" id="KW-0472">Membrane</keyword>
<reference evidence="4 5" key="1">
    <citation type="submission" date="2020-08" db="EMBL/GenBank/DDBJ databases">
        <authorList>
            <person name="Liu C."/>
            <person name="Sun Q."/>
        </authorList>
    </citation>
    <scope>NUCLEOTIDE SEQUENCE [LARGE SCALE GENOMIC DNA]</scope>
    <source>
        <strain evidence="4 5">NSJ-45</strain>
    </source>
</reference>
<keyword evidence="1" id="KW-1133">Transmembrane helix</keyword>
<evidence type="ECO:0000259" key="2">
    <source>
        <dbReference type="Pfam" id="PF13786"/>
    </source>
</evidence>
<dbReference type="EMBL" id="JACRWD010000010">
    <property type="protein sequence ID" value="MBC6004883.1"/>
    <property type="molecule type" value="Genomic_DNA"/>
</dbReference>
<dbReference type="Pfam" id="PF13786">
    <property type="entry name" value="DUF4179"/>
    <property type="match status" value="1"/>
</dbReference>
<accession>A0ABR7K703</accession>
<proteinExistence type="predicted"/>
<name>A0ABR7K703_9FIRM</name>
<feature type="domain" description="DUF5643" evidence="3">
    <location>
        <begin position="254"/>
        <end position="362"/>
    </location>
</feature>
<organism evidence="4 5">
    <name type="scientific">Paeniclostridium hominis</name>
    <dbReference type="NCBI Taxonomy" id="2764329"/>
    <lineage>
        <taxon>Bacteria</taxon>
        <taxon>Bacillati</taxon>
        <taxon>Bacillota</taxon>
        <taxon>Clostridia</taxon>
        <taxon>Peptostreptococcales</taxon>
        <taxon>Peptostreptococcaceae</taxon>
        <taxon>Paeniclostridium</taxon>
    </lineage>
</organism>
<feature type="transmembrane region" description="Helical" evidence="1">
    <location>
        <begin position="46"/>
        <end position="71"/>
    </location>
</feature>
<keyword evidence="5" id="KW-1185">Reference proteome</keyword>
<dbReference type="Proteomes" id="UP000611796">
    <property type="component" value="Unassembled WGS sequence"/>
</dbReference>
<keyword evidence="1" id="KW-0812">Transmembrane</keyword>
<dbReference type="InterPro" id="IPR025436">
    <property type="entry name" value="DUF4179"/>
</dbReference>
<dbReference type="RefSeq" id="WP_187006849.1">
    <property type="nucleotide sequence ID" value="NZ_JACRWD010000010.1"/>
</dbReference>
<dbReference type="InterPro" id="IPR040680">
    <property type="entry name" value="DUF5643"/>
</dbReference>
<protein>
    <submittedName>
        <fullName evidence="4">DUF4179 domain-containing protein</fullName>
    </submittedName>
</protein>
<dbReference type="Gene3D" id="2.60.40.1630">
    <property type="entry name" value="bacillus anthracis domain"/>
    <property type="match status" value="1"/>
</dbReference>
<gene>
    <name evidence="4" type="ORF">H8891_13905</name>
</gene>
<comment type="caution">
    <text evidence="4">The sequence shown here is derived from an EMBL/GenBank/DDBJ whole genome shotgun (WGS) entry which is preliminary data.</text>
</comment>
<feature type="domain" description="DUF4179" evidence="2">
    <location>
        <begin position="40"/>
        <end position="125"/>
    </location>
</feature>
<evidence type="ECO:0000313" key="4">
    <source>
        <dbReference type="EMBL" id="MBC6004883.1"/>
    </source>
</evidence>